<feature type="region of interest" description="Disordered" evidence="6">
    <location>
        <begin position="37"/>
        <end position="60"/>
    </location>
</feature>
<dbReference type="Pfam" id="PF00172">
    <property type="entry name" value="Zn_clus"/>
    <property type="match status" value="1"/>
</dbReference>
<dbReference type="GO" id="GO:0005634">
    <property type="term" value="C:nucleus"/>
    <property type="evidence" value="ECO:0007669"/>
    <property type="project" value="UniProtKB-SubCell"/>
</dbReference>
<evidence type="ECO:0000256" key="3">
    <source>
        <dbReference type="ARBA" id="ARBA00023125"/>
    </source>
</evidence>
<dbReference type="SUPFAM" id="SSF57701">
    <property type="entry name" value="Zn2/Cys6 DNA-binding domain"/>
    <property type="match status" value="1"/>
</dbReference>
<dbReference type="GO" id="GO:0000981">
    <property type="term" value="F:DNA-binding transcription factor activity, RNA polymerase II-specific"/>
    <property type="evidence" value="ECO:0007669"/>
    <property type="project" value="InterPro"/>
</dbReference>
<evidence type="ECO:0000256" key="4">
    <source>
        <dbReference type="ARBA" id="ARBA00023163"/>
    </source>
</evidence>
<evidence type="ECO:0000256" key="5">
    <source>
        <dbReference type="ARBA" id="ARBA00023242"/>
    </source>
</evidence>
<reference evidence="8 9" key="1">
    <citation type="submission" date="2015-01" db="EMBL/GenBank/DDBJ databases">
        <title>The Genome Sequence of Exophiala xenobiotica CBS118157.</title>
        <authorList>
            <consortium name="The Broad Institute Genomics Platform"/>
            <person name="Cuomo C."/>
            <person name="de Hoog S."/>
            <person name="Gorbushina A."/>
            <person name="Stielow B."/>
            <person name="Teixiera M."/>
            <person name="Abouelleil A."/>
            <person name="Chapman S.B."/>
            <person name="Priest M."/>
            <person name="Young S.K."/>
            <person name="Wortman J."/>
            <person name="Nusbaum C."/>
            <person name="Birren B."/>
        </authorList>
    </citation>
    <scope>NUCLEOTIDE SEQUENCE [LARGE SCALE GENOMIC DNA]</scope>
    <source>
        <strain evidence="8 9">CBS 118157</strain>
    </source>
</reference>
<dbReference type="Proteomes" id="UP000054342">
    <property type="component" value="Unassembled WGS sequence"/>
</dbReference>
<protein>
    <recommendedName>
        <fullName evidence="7">Zn(2)-C6 fungal-type domain-containing protein</fullName>
    </recommendedName>
</protein>
<dbReference type="GO" id="GO:0008270">
    <property type="term" value="F:zinc ion binding"/>
    <property type="evidence" value="ECO:0007669"/>
    <property type="project" value="InterPro"/>
</dbReference>
<keyword evidence="3" id="KW-0238">DNA-binding</keyword>
<evidence type="ECO:0000256" key="1">
    <source>
        <dbReference type="ARBA" id="ARBA00004123"/>
    </source>
</evidence>
<name>A0A0D2EV97_9EURO</name>
<dbReference type="RefSeq" id="XP_013320192.1">
    <property type="nucleotide sequence ID" value="XM_013464738.1"/>
</dbReference>
<dbReference type="InterPro" id="IPR021858">
    <property type="entry name" value="Fun_TF"/>
</dbReference>
<dbReference type="CDD" id="cd00067">
    <property type="entry name" value="GAL4"/>
    <property type="match status" value="1"/>
</dbReference>
<organism evidence="8 9">
    <name type="scientific">Exophiala xenobiotica</name>
    <dbReference type="NCBI Taxonomy" id="348802"/>
    <lineage>
        <taxon>Eukaryota</taxon>
        <taxon>Fungi</taxon>
        <taxon>Dikarya</taxon>
        <taxon>Ascomycota</taxon>
        <taxon>Pezizomycotina</taxon>
        <taxon>Eurotiomycetes</taxon>
        <taxon>Chaetothyriomycetidae</taxon>
        <taxon>Chaetothyriales</taxon>
        <taxon>Herpotrichiellaceae</taxon>
        <taxon>Exophiala</taxon>
    </lineage>
</organism>
<sequence>MSTRSRNGCIDCKKAKVKCDEVHPFCGTCERRRRQCSGYNPPSRPHTAIDDASSRKSPATPNAQLVAIASPSDSSRLSNGGCSLDAAAVPVRAFSPLIGSSSGPFSPGATNSSLTINTHVPRSVSSIPPGAINPADEPFIEVYFRRHPRELVFGPEFVNEMNSNVLKVFQNSPLVVGDSLSAIGEAYCKDSAIAVALPIASRKARILARLRTMDSLGVSMELLLSIILGLCAVELVDANDEQHNVSSLPTLLDNLSMMLDHHLRISHELSQLAKYFLRALARQDMLLSLTRLHPARIPTSWWLDDYSMTHADRFMGYTTTLMPLLSKLSGLAADVRAYGLEMLASDKPIEPTFPRHASNQADLLDRASVIQDELHSWHATVDPTLSFQASRKFFVHAHCSRQAALLYLHRLFNPPSSSIEADQTALAMAYEVMAHTTNCAEDMKMSLWPVFVAACEMHSEADRLSASEIFDSICSGRKTITALRTRAFVAHRVWAARDAGLNWDWMTLNLQYPNELLPI</sequence>
<proteinExistence type="predicted"/>
<dbReference type="GO" id="GO:0003677">
    <property type="term" value="F:DNA binding"/>
    <property type="evidence" value="ECO:0007669"/>
    <property type="project" value="UniProtKB-KW"/>
</dbReference>
<dbReference type="InterPro" id="IPR036864">
    <property type="entry name" value="Zn2-C6_fun-type_DNA-bd_sf"/>
</dbReference>
<dbReference type="PANTHER" id="PTHR37534">
    <property type="entry name" value="TRANSCRIPTIONAL ACTIVATOR PROTEIN UGA3"/>
    <property type="match status" value="1"/>
</dbReference>
<evidence type="ECO:0000256" key="2">
    <source>
        <dbReference type="ARBA" id="ARBA00023015"/>
    </source>
</evidence>
<evidence type="ECO:0000313" key="8">
    <source>
        <dbReference type="EMBL" id="KIW59608.1"/>
    </source>
</evidence>
<dbReference type="PANTHER" id="PTHR37534:SF46">
    <property type="entry name" value="ZN(II)2CYS6 TRANSCRIPTION FACTOR (EUROFUNG)"/>
    <property type="match status" value="1"/>
</dbReference>
<dbReference type="PROSITE" id="PS50048">
    <property type="entry name" value="ZN2_CY6_FUNGAL_2"/>
    <property type="match status" value="1"/>
</dbReference>
<dbReference type="PROSITE" id="PS00463">
    <property type="entry name" value="ZN2_CY6_FUNGAL_1"/>
    <property type="match status" value="1"/>
</dbReference>
<keyword evidence="9" id="KW-1185">Reference proteome</keyword>
<evidence type="ECO:0000256" key="6">
    <source>
        <dbReference type="SAM" id="MobiDB-lite"/>
    </source>
</evidence>
<dbReference type="STRING" id="348802.A0A0D2EV97"/>
<dbReference type="Pfam" id="PF11951">
    <property type="entry name" value="Fungal_trans_2"/>
    <property type="match status" value="1"/>
</dbReference>
<dbReference type="InterPro" id="IPR001138">
    <property type="entry name" value="Zn2Cys6_DnaBD"/>
</dbReference>
<feature type="domain" description="Zn(2)-C6 fungal-type" evidence="7">
    <location>
        <begin position="8"/>
        <end position="37"/>
    </location>
</feature>
<keyword evidence="5" id="KW-0539">Nucleus</keyword>
<dbReference type="OrthoDB" id="648861at2759"/>
<gene>
    <name evidence="8" type="ORF">PV05_04045</name>
</gene>
<dbReference type="GeneID" id="25325953"/>
<keyword evidence="2" id="KW-0805">Transcription regulation</keyword>
<evidence type="ECO:0000259" key="7">
    <source>
        <dbReference type="PROSITE" id="PS50048"/>
    </source>
</evidence>
<dbReference type="SMART" id="SM00066">
    <property type="entry name" value="GAL4"/>
    <property type="match status" value="1"/>
</dbReference>
<comment type="subcellular location">
    <subcellularLocation>
        <location evidence="1">Nucleus</location>
    </subcellularLocation>
</comment>
<dbReference type="Gene3D" id="4.10.240.10">
    <property type="entry name" value="Zn(2)-C6 fungal-type DNA-binding domain"/>
    <property type="match status" value="1"/>
</dbReference>
<keyword evidence="4" id="KW-0804">Transcription</keyword>
<dbReference type="AlphaFoldDB" id="A0A0D2EV97"/>
<dbReference type="EMBL" id="KN847318">
    <property type="protein sequence ID" value="KIW59608.1"/>
    <property type="molecule type" value="Genomic_DNA"/>
</dbReference>
<accession>A0A0D2EV97</accession>
<dbReference type="HOGENOM" id="CLU_017936_0_0_1"/>
<evidence type="ECO:0000313" key="9">
    <source>
        <dbReference type="Proteomes" id="UP000054342"/>
    </source>
</evidence>